<sequence length="245" mass="27558">MHHVLPLYDCFIHRPEIWATQQAWKRKWNRCISNWLETFDPSLIMGVLSLDLGPPQDSIDLSTTKVPLFKAFLSTLDDPKCFRLSSNDTMLIVDSGASVCISPLRSDFISYKPSLMKIKYLSSSNKVQGEGIIKWRVLNSSGQEISLEVPGYHIPGVEVRLLSPQVLLQLIGGTYTGSTSGIVLSLDNDIELEAKYCPRSRLPFLPTCSVFLDKHFHLFSARSSALFDATNTNLSLSQKEVLLWH</sequence>
<organism evidence="1 2">
    <name type="scientific">Stephanodiscus triporus</name>
    <dbReference type="NCBI Taxonomy" id="2934178"/>
    <lineage>
        <taxon>Eukaryota</taxon>
        <taxon>Sar</taxon>
        <taxon>Stramenopiles</taxon>
        <taxon>Ochrophyta</taxon>
        <taxon>Bacillariophyta</taxon>
        <taxon>Coscinodiscophyceae</taxon>
        <taxon>Thalassiosirophycidae</taxon>
        <taxon>Stephanodiscales</taxon>
        <taxon>Stephanodiscaceae</taxon>
        <taxon>Stephanodiscus</taxon>
    </lineage>
</organism>
<accession>A0ABD3NZS1</accession>
<name>A0ABD3NZS1_9STRA</name>
<reference evidence="1 2" key="1">
    <citation type="submission" date="2024-10" db="EMBL/GenBank/DDBJ databases">
        <title>Updated reference genomes for cyclostephanoid diatoms.</title>
        <authorList>
            <person name="Roberts W.R."/>
            <person name="Alverson A.J."/>
        </authorList>
    </citation>
    <scope>NUCLEOTIDE SEQUENCE [LARGE SCALE GENOMIC DNA]</scope>
    <source>
        <strain evidence="1 2">AJA276-08</strain>
    </source>
</reference>
<evidence type="ECO:0000313" key="1">
    <source>
        <dbReference type="EMBL" id="KAL3780854.1"/>
    </source>
</evidence>
<dbReference type="EMBL" id="JALLAZ020001094">
    <property type="protein sequence ID" value="KAL3780854.1"/>
    <property type="molecule type" value="Genomic_DNA"/>
</dbReference>
<protein>
    <recommendedName>
        <fullName evidence="3">Peptidase A2 domain-containing protein</fullName>
    </recommendedName>
</protein>
<evidence type="ECO:0000313" key="2">
    <source>
        <dbReference type="Proteomes" id="UP001530315"/>
    </source>
</evidence>
<comment type="caution">
    <text evidence="1">The sequence shown here is derived from an EMBL/GenBank/DDBJ whole genome shotgun (WGS) entry which is preliminary data.</text>
</comment>
<keyword evidence="2" id="KW-1185">Reference proteome</keyword>
<dbReference type="AlphaFoldDB" id="A0ABD3NZS1"/>
<proteinExistence type="predicted"/>
<dbReference type="Proteomes" id="UP001530315">
    <property type="component" value="Unassembled WGS sequence"/>
</dbReference>
<evidence type="ECO:0008006" key="3">
    <source>
        <dbReference type="Google" id="ProtNLM"/>
    </source>
</evidence>
<gene>
    <name evidence="1" type="ORF">ACHAW5_002787</name>
</gene>